<evidence type="ECO:0000256" key="5">
    <source>
        <dbReference type="ARBA" id="ARBA00022490"/>
    </source>
</evidence>
<feature type="compositionally biased region" description="Basic and acidic residues" evidence="19">
    <location>
        <begin position="1432"/>
        <end position="1465"/>
    </location>
</feature>
<feature type="compositionally biased region" description="Basic and acidic residues" evidence="19">
    <location>
        <begin position="862"/>
        <end position="883"/>
    </location>
</feature>
<evidence type="ECO:0000256" key="10">
    <source>
        <dbReference type="ARBA" id="ARBA00022741"/>
    </source>
</evidence>
<dbReference type="SMART" id="SM00320">
    <property type="entry name" value="WD40"/>
    <property type="match status" value="7"/>
</dbReference>
<feature type="region of interest" description="Disordered" evidence="19">
    <location>
        <begin position="1302"/>
        <end position="1333"/>
    </location>
</feature>
<evidence type="ECO:0000256" key="18">
    <source>
        <dbReference type="SAM" id="Coils"/>
    </source>
</evidence>
<feature type="region of interest" description="Disordered" evidence="19">
    <location>
        <begin position="1488"/>
        <end position="1558"/>
    </location>
</feature>
<dbReference type="CDD" id="cd01372">
    <property type="entry name" value="KISc_KIF4"/>
    <property type="match status" value="1"/>
</dbReference>
<keyword evidence="22" id="KW-1185">Reference proteome</keyword>
<dbReference type="InterPro" id="IPR056532">
    <property type="entry name" value="KIF21A/B_hel_2"/>
</dbReference>
<feature type="compositionally biased region" description="Basic and acidic residues" evidence="19">
    <location>
        <begin position="987"/>
        <end position="1009"/>
    </location>
</feature>
<dbReference type="PANTHER" id="PTHR47969:SF28">
    <property type="entry name" value="KINESIN-LIKE PROTEIN KIF21B"/>
    <property type="match status" value="1"/>
</dbReference>
<keyword evidence="8" id="KW-0493">Microtubule</keyword>
<evidence type="ECO:0000259" key="20">
    <source>
        <dbReference type="PROSITE" id="PS50067"/>
    </source>
</evidence>
<evidence type="ECO:0000256" key="9">
    <source>
        <dbReference type="ARBA" id="ARBA00022737"/>
    </source>
</evidence>
<feature type="coiled-coil region" evidence="18">
    <location>
        <begin position="1142"/>
        <end position="1169"/>
    </location>
</feature>
<feature type="compositionally biased region" description="Basic and acidic residues" evidence="19">
    <location>
        <begin position="924"/>
        <end position="946"/>
    </location>
</feature>
<dbReference type="GO" id="GO:0030425">
    <property type="term" value="C:dendrite"/>
    <property type="evidence" value="ECO:0007669"/>
    <property type="project" value="UniProtKB-SubCell"/>
</dbReference>
<feature type="region of interest" description="Disordered" evidence="19">
    <location>
        <begin position="924"/>
        <end position="955"/>
    </location>
</feature>
<organism evidence="21 22">
    <name type="scientific">Strongylocentrotus purpuratus</name>
    <name type="common">Purple sea urchin</name>
    <dbReference type="NCBI Taxonomy" id="7668"/>
    <lineage>
        <taxon>Eukaryota</taxon>
        <taxon>Metazoa</taxon>
        <taxon>Echinodermata</taxon>
        <taxon>Eleutherozoa</taxon>
        <taxon>Echinozoa</taxon>
        <taxon>Echinoidea</taxon>
        <taxon>Euechinoidea</taxon>
        <taxon>Echinacea</taxon>
        <taxon>Camarodonta</taxon>
        <taxon>Echinidea</taxon>
        <taxon>Strongylocentrotidae</taxon>
        <taxon>Strongylocentrotus</taxon>
    </lineage>
</organism>
<feature type="compositionally biased region" description="Basic and acidic residues" evidence="19">
    <location>
        <begin position="1176"/>
        <end position="1198"/>
    </location>
</feature>
<dbReference type="Proteomes" id="UP000007110">
    <property type="component" value="Unassembled WGS sequence"/>
</dbReference>
<feature type="repeat" description="WD" evidence="16">
    <location>
        <begin position="2190"/>
        <end position="2225"/>
    </location>
</feature>
<evidence type="ECO:0000313" key="22">
    <source>
        <dbReference type="Proteomes" id="UP000007110"/>
    </source>
</evidence>
<reference evidence="21" key="2">
    <citation type="submission" date="2021-01" db="UniProtKB">
        <authorList>
            <consortium name="EnsemblMetazoa"/>
        </authorList>
    </citation>
    <scope>IDENTIFICATION</scope>
</reference>
<feature type="coiled-coil region" evidence="18">
    <location>
        <begin position="1016"/>
        <end position="1043"/>
    </location>
</feature>
<dbReference type="Pfam" id="PF00225">
    <property type="entry name" value="Kinesin"/>
    <property type="match status" value="1"/>
</dbReference>
<dbReference type="InParanoid" id="A0A7M7PDB6"/>
<proteinExistence type="inferred from homology"/>
<feature type="compositionally biased region" description="Low complexity" evidence="19">
    <location>
        <begin position="1740"/>
        <end position="1757"/>
    </location>
</feature>
<evidence type="ECO:0000256" key="6">
    <source>
        <dbReference type="ARBA" id="ARBA00022553"/>
    </source>
</evidence>
<feature type="compositionally biased region" description="Basic and acidic residues" evidence="19">
    <location>
        <begin position="1113"/>
        <end position="1135"/>
    </location>
</feature>
<comment type="subcellular location">
    <subcellularLocation>
        <location evidence="3">Cell projection</location>
        <location evidence="3">Axon</location>
    </subcellularLocation>
    <subcellularLocation>
        <location evidence="2">Cell projection</location>
        <location evidence="2">Dendrite</location>
    </subcellularLocation>
    <subcellularLocation>
        <location evidence="4">Cell projection</location>
        <location evidence="4">Growth cone</location>
    </subcellularLocation>
    <subcellularLocation>
        <location evidence="1">Cytoplasm</location>
        <location evidence="1">Cytoskeleton</location>
    </subcellularLocation>
</comment>
<keyword evidence="11 17" id="KW-0067">ATP-binding</keyword>
<feature type="compositionally biased region" description="Basic and acidic residues" evidence="19">
    <location>
        <begin position="799"/>
        <end position="820"/>
    </location>
</feature>
<dbReference type="SUPFAM" id="SSF50978">
    <property type="entry name" value="WD40 repeat-like"/>
    <property type="match status" value="1"/>
</dbReference>
<reference evidence="22" key="1">
    <citation type="submission" date="2015-02" db="EMBL/GenBank/DDBJ databases">
        <title>Genome sequencing for Strongylocentrotus purpuratus.</title>
        <authorList>
            <person name="Murali S."/>
            <person name="Liu Y."/>
            <person name="Vee V."/>
            <person name="English A."/>
            <person name="Wang M."/>
            <person name="Skinner E."/>
            <person name="Han Y."/>
            <person name="Muzny D.M."/>
            <person name="Worley K.C."/>
            <person name="Gibbs R.A."/>
        </authorList>
    </citation>
    <scope>NUCLEOTIDE SEQUENCE</scope>
</reference>
<dbReference type="FunFam" id="2.130.10.10:FF:000164">
    <property type="entry name" value="Kinesin family member 21A"/>
    <property type="match status" value="1"/>
</dbReference>
<keyword evidence="15" id="KW-0966">Cell projection</keyword>
<evidence type="ECO:0000256" key="3">
    <source>
        <dbReference type="ARBA" id="ARBA00004489"/>
    </source>
</evidence>
<dbReference type="Pfam" id="PF25764">
    <property type="entry name" value="KIF21A_4th"/>
    <property type="match status" value="2"/>
</dbReference>
<feature type="compositionally biased region" description="Polar residues" evidence="19">
    <location>
        <begin position="1910"/>
        <end position="1927"/>
    </location>
</feature>
<feature type="compositionally biased region" description="Basic and acidic residues" evidence="19">
    <location>
        <begin position="1302"/>
        <end position="1324"/>
    </location>
</feature>
<dbReference type="GO" id="GO:0008017">
    <property type="term" value="F:microtubule binding"/>
    <property type="evidence" value="ECO:0007669"/>
    <property type="project" value="InterPro"/>
</dbReference>
<dbReference type="RefSeq" id="XP_030849422.1">
    <property type="nucleotide sequence ID" value="XM_030993562.1"/>
</dbReference>
<feature type="region of interest" description="Disordered" evidence="19">
    <location>
        <begin position="799"/>
        <end position="829"/>
    </location>
</feature>
<feature type="repeat" description="WD" evidence="16">
    <location>
        <begin position="1954"/>
        <end position="1993"/>
    </location>
</feature>
<dbReference type="GO" id="GO:0003777">
    <property type="term" value="F:microtubule motor activity"/>
    <property type="evidence" value="ECO:0000318"/>
    <property type="project" value="GO_Central"/>
</dbReference>
<feature type="compositionally biased region" description="Basic and acidic residues" evidence="19">
    <location>
        <begin position="577"/>
        <end position="605"/>
    </location>
</feature>
<dbReference type="Pfam" id="PF00400">
    <property type="entry name" value="WD40"/>
    <property type="match status" value="3"/>
</dbReference>
<dbReference type="Pfam" id="PF23204">
    <property type="entry name" value="KIF21A_2nd"/>
    <property type="match status" value="1"/>
</dbReference>
<dbReference type="InterPro" id="IPR056533">
    <property type="entry name" value="KIF21A/B_hel_1"/>
</dbReference>
<feature type="region of interest" description="Disordered" evidence="19">
    <location>
        <begin position="1176"/>
        <end position="1207"/>
    </location>
</feature>
<keyword evidence="13 17" id="KW-0505">Motor protein</keyword>
<dbReference type="Gene3D" id="2.130.10.10">
    <property type="entry name" value="YVTN repeat-like/Quinoprotein amine dehydrogenase"/>
    <property type="match status" value="3"/>
</dbReference>
<feature type="compositionally biased region" description="Polar residues" evidence="19">
    <location>
        <begin position="1884"/>
        <end position="1894"/>
    </location>
</feature>
<dbReference type="PROSITE" id="PS50294">
    <property type="entry name" value="WD_REPEATS_REGION"/>
    <property type="match status" value="1"/>
</dbReference>
<feature type="binding site" evidence="17">
    <location>
        <begin position="88"/>
        <end position="95"/>
    </location>
    <ligand>
        <name>ATP</name>
        <dbReference type="ChEBI" id="CHEBI:30616"/>
    </ligand>
</feature>
<evidence type="ECO:0000256" key="8">
    <source>
        <dbReference type="ARBA" id="ARBA00022701"/>
    </source>
</evidence>
<feature type="region of interest" description="Disordered" evidence="19">
    <location>
        <begin position="1884"/>
        <end position="1939"/>
    </location>
</feature>
<keyword evidence="5" id="KW-0963">Cytoplasm</keyword>
<dbReference type="Pfam" id="PF23203">
    <property type="entry name" value="KIF21A"/>
    <property type="match status" value="1"/>
</dbReference>
<dbReference type="OrthoDB" id="3176171at2759"/>
<protein>
    <recommendedName>
        <fullName evidence="20">Kinesin motor domain-containing protein</fullName>
    </recommendedName>
</protein>
<dbReference type="PANTHER" id="PTHR47969">
    <property type="entry name" value="CHROMOSOME-ASSOCIATED KINESIN KIF4A-RELATED"/>
    <property type="match status" value="1"/>
</dbReference>
<dbReference type="FunCoup" id="A0A7M7PDB6">
    <property type="interactions" value="177"/>
</dbReference>
<feature type="region of interest" description="Disordered" evidence="19">
    <location>
        <begin position="1050"/>
        <end position="1081"/>
    </location>
</feature>
<dbReference type="Gene3D" id="3.40.850.10">
    <property type="entry name" value="Kinesin motor domain"/>
    <property type="match status" value="1"/>
</dbReference>
<feature type="region of interest" description="Disordered" evidence="19">
    <location>
        <begin position="1240"/>
        <end position="1269"/>
    </location>
</feature>
<feature type="compositionally biased region" description="Basic and acidic residues" evidence="19">
    <location>
        <begin position="1050"/>
        <end position="1072"/>
    </location>
</feature>
<dbReference type="EnsemblMetazoa" id="XM_030993562">
    <property type="protein sequence ID" value="XP_030849422"/>
    <property type="gene ID" value="LOC578564"/>
</dbReference>
<dbReference type="GeneID" id="578564"/>
<evidence type="ECO:0000256" key="14">
    <source>
        <dbReference type="ARBA" id="ARBA00023212"/>
    </source>
</evidence>
<evidence type="ECO:0000256" key="11">
    <source>
        <dbReference type="ARBA" id="ARBA00022840"/>
    </source>
</evidence>
<dbReference type="PRINTS" id="PR00380">
    <property type="entry name" value="KINESINHEAVY"/>
</dbReference>
<feature type="compositionally biased region" description="Basic and acidic residues" evidence="19">
    <location>
        <begin position="736"/>
        <end position="757"/>
    </location>
</feature>
<evidence type="ECO:0000256" key="13">
    <source>
        <dbReference type="ARBA" id="ARBA00023175"/>
    </source>
</evidence>
<dbReference type="GO" id="GO:0007052">
    <property type="term" value="P:mitotic spindle organization"/>
    <property type="evidence" value="ECO:0000318"/>
    <property type="project" value="GO_Central"/>
</dbReference>
<evidence type="ECO:0000256" key="19">
    <source>
        <dbReference type="SAM" id="MobiDB-lite"/>
    </source>
</evidence>
<evidence type="ECO:0000313" key="21">
    <source>
        <dbReference type="EnsemblMetazoa" id="XP_030849422"/>
    </source>
</evidence>
<dbReference type="InterPro" id="IPR027640">
    <property type="entry name" value="Kinesin-like_fam"/>
</dbReference>
<feature type="compositionally biased region" description="Acidic residues" evidence="19">
    <location>
        <begin position="631"/>
        <end position="651"/>
    </location>
</feature>
<feature type="compositionally biased region" description="Basic and acidic residues" evidence="19">
    <location>
        <begin position="1488"/>
        <end position="1502"/>
    </location>
</feature>
<dbReference type="InterPro" id="IPR019821">
    <property type="entry name" value="Kinesin_motor_CS"/>
</dbReference>
<evidence type="ECO:0000256" key="12">
    <source>
        <dbReference type="ARBA" id="ARBA00023054"/>
    </source>
</evidence>
<dbReference type="GO" id="GO:0030426">
    <property type="term" value="C:growth cone"/>
    <property type="evidence" value="ECO:0007669"/>
    <property type="project" value="UniProtKB-SubCell"/>
</dbReference>
<accession>A0A7M7PDB6</accession>
<feature type="domain" description="Kinesin motor" evidence="20">
    <location>
        <begin position="9"/>
        <end position="374"/>
    </location>
</feature>
<feature type="region of interest" description="Disordered" evidence="19">
    <location>
        <begin position="1432"/>
        <end position="1474"/>
    </location>
</feature>
<dbReference type="CDD" id="cd00200">
    <property type="entry name" value="WD40"/>
    <property type="match status" value="1"/>
</dbReference>
<feature type="coiled-coil region" evidence="18">
    <location>
        <begin position="890"/>
        <end position="917"/>
    </location>
</feature>
<keyword evidence="7 16" id="KW-0853">WD repeat</keyword>
<dbReference type="InterPro" id="IPR001752">
    <property type="entry name" value="Kinesin_motor_dom"/>
</dbReference>
<dbReference type="GO" id="GO:0051231">
    <property type="term" value="P:spindle elongation"/>
    <property type="evidence" value="ECO:0000318"/>
    <property type="project" value="GO_Central"/>
</dbReference>
<evidence type="ECO:0000256" key="1">
    <source>
        <dbReference type="ARBA" id="ARBA00004245"/>
    </source>
</evidence>
<dbReference type="FunFam" id="3.40.850.10:FF:000011">
    <property type="entry name" value="Kinesin family member 21A"/>
    <property type="match status" value="1"/>
</dbReference>
<feature type="region of interest" description="Disordered" evidence="19">
    <location>
        <begin position="862"/>
        <end position="890"/>
    </location>
</feature>
<keyword evidence="14" id="KW-0206">Cytoskeleton</keyword>
<dbReference type="InterPro" id="IPR036961">
    <property type="entry name" value="Kinesin_motor_dom_sf"/>
</dbReference>
<evidence type="ECO:0000256" key="15">
    <source>
        <dbReference type="ARBA" id="ARBA00023273"/>
    </source>
</evidence>
<keyword evidence="10 17" id="KW-0547">Nucleotide-binding</keyword>
<dbReference type="GO" id="GO:0005874">
    <property type="term" value="C:microtubule"/>
    <property type="evidence" value="ECO:0007669"/>
    <property type="project" value="UniProtKB-KW"/>
</dbReference>
<feature type="compositionally biased region" description="Basic and acidic residues" evidence="19">
    <location>
        <begin position="1240"/>
        <end position="1261"/>
    </location>
</feature>
<dbReference type="InterPro" id="IPR036322">
    <property type="entry name" value="WD40_repeat_dom_sf"/>
</dbReference>
<dbReference type="InterPro" id="IPR001680">
    <property type="entry name" value="WD40_rpt"/>
</dbReference>
<dbReference type="SMART" id="SM00129">
    <property type="entry name" value="KISc"/>
    <property type="match status" value="1"/>
</dbReference>
<dbReference type="InterPro" id="IPR015943">
    <property type="entry name" value="WD40/YVTN_repeat-like_dom_sf"/>
</dbReference>
<comment type="similarity">
    <text evidence="17">Belongs to the TRAFAC class myosin-kinesin ATPase superfamily. Kinesin family.</text>
</comment>
<dbReference type="GO" id="GO:0005875">
    <property type="term" value="C:microtubule associated complex"/>
    <property type="evidence" value="ECO:0000318"/>
    <property type="project" value="GO_Central"/>
</dbReference>
<feature type="compositionally biased region" description="Basic and acidic residues" evidence="19">
    <location>
        <begin position="612"/>
        <end position="630"/>
    </location>
</feature>
<keyword evidence="12 18" id="KW-0175">Coiled coil</keyword>
<feature type="region of interest" description="Disordered" evidence="19">
    <location>
        <begin position="577"/>
        <end position="672"/>
    </location>
</feature>
<dbReference type="KEGG" id="spu:578564"/>
<evidence type="ECO:0000256" key="2">
    <source>
        <dbReference type="ARBA" id="ARBA00004279"/>
    </source>
</evidence>
<dbReference type="GO" id="GO:0005524">
    <property type="term" value="F:ATP binding"/>
    <property type="evidence" value="ECO:0007669"/>
    <property type="project" value="UniProtKB-UniRule"/>
</dbReference>
<dbReference type="PROSITE" id="PS50067">
    <property type="entry name" value="KINESIN_MOTOR_2"/>
    <property type="match status" value="1"/>
</dbReference>
<feature type="coiled-coil region" evidence="18">
    <location>
        <begin position="382"/>
        <end position="462"/>
    </location>
</feature>
<name>A0A7M7PDB6_STRPU</name>
<feature type="region of interest" description="Disordered" evidence="19">
    <location>
        <begin position="1734"/>
        <end position="1757"/>
    </location>
</feature>
<keyword evidence="6" id="KW-0597">Phosphoprotein</keyword>
<feature type="region of interest" description="Disordered" evidence="19">
    <location>
        <begin position="1113"/>
        <end position="1142"/>
    </location>
</feature>
<dbReference type="GO" id="GO:0007018">
    <property type="term" value="P:microtubule-based movement"/>
    <property type="evidence" value="ECO:0007669"/>
    <property type="project" value="InterPro"/>
</dbReference>
<dbReference type="SUPFAM" id="SSF52540">
    <property type="entry name" value="P-loop containing nucleoside triphosphate hydrolases"/>
    <property type="match status" value="1"/>
</dbReference>
<feature type="coiled-coil region" evidence="18">
    <location>
        <begin position="764"/>
        <end position="791"/>
    </location>
</feature>
<feature type="region of interest" description="Disordered" evidence="19">
    <location>
        <begin position="987"/>
        <end position="1016"/>
    </location>
</feature>
<evidence type="ECO:0000256" key="7">
    <source>
        <dbReference type="ARBA" id="ARBA00022574"/>
    </source>
</evidence>
<feature type="compositionally biased region" description="Pro residues" evidence="19">
    <location>
        <begin position="1900"/>
        <end position="1909"/>
    </location>
</feature>
<evidence type="ECO:0000256" key="4">
    <source>
        <dbReference type="ARBA" id="ARBA00004624"/>
    </source>
</evidence>
<dbReference type="OMA" id="HIKKWDL"/>
<evidence type="ECO:0000256" key="16">
    <source>
        <dbReference type="PROSITE-ProRule" id="PRU00221"/>
    </source>
</evidence>
<dbReference type="CDD" id="cd22248">
    <property type="entry name" value="Rcc_KIF21"/>
    <property type="match status" value="1"/>
</dbReference>
<evidence type="ECO:0000256" key="17">
    <source>
        <dbReference type="PROSITE-ProRule" id="PRU00283"/>
    </source>
</evidence>
<keyword evidence="9" id="KW-0677">Repeat</keyword>
<dbReference type="PROSITE" id="PS50082">
    <property type="entry name" value="WD_REPEATS_2"/>
    <property type="match status" value="2"/>
</dbReference>
<dbReference type="InterPro" id="IPR027417">
    <property type="entry name" value="P-loop_NTPase"/>
</dbReference>
<feature type="region of interest" description="Disordered" evidence="19">
    <location>
        <begin position="736"/>
        <end position="759"/>
    </location>
</feature>
<dbReference type="PROSITE" id="PS00411">
    <property type="entry name" value="KINESIN_MOTOR_1"/>
    <property type="match status" value="1"/>
</dbReference>
<sequence>MPEKQDDTSVRVAVRIRPQLAREKIDACRVCTAVSPDEPQIILGPDRMFTYDNVFDMDSQQDSLYQKTVHDLIEGCFEGYNATVFAYGQTGSGKTYSMGTGFEPGLKEDQKGIIPRAVRHLFTGIEERRRSATERSEPPPEFKIYAEFMELYNEEVLDLFDTTRDMESSRHKKSHIKIHEDAGGGIYVVGVTTRTVTSEPETLQALQGGALSRTTASTKMNSQSSRSHAIFTLHIKQQRLIKVTTEIEGEGEKEAEKAEGDGMNEFEMLTAKFHFVDLAGSERLKRTGATGDRAKEGISINCGLLALGNVISALGDPTKRSSHVPYRDSKLTRLLQDSLGGNSRTLMIACVSPSDQDFMETLNTLRYANRARNIKNAVIANQDKTSRQLALLRTEIKRLQDELNEYKQGKRSVNSEGVEEINDLFHENTLLQMENGNLRLRIKALQETIDGLTARVALLVAEQARYGMSASTDRSCYTMPADLGGTDGDDETMTMMTGYIKEVEELRAKLVESESMNSALRRKNVDSPVRVNSRASMMNPSHGALRPSSAIFTAPIFENEHYGDEGVRVASVLSDAKKQVEADQEKIRQVEKRRDSHGGSEKDMESCEEVTDESHESVQDHETEGTKEERGEEDEEEKEEEDADDEDDDDKDSSSSSDSESDEEENAQLQENLAELACEITIKQRLIEELEHSQKRLHTMKMQYEEKLGSLLDKIKETESERDKVLDNLGKFMMLERERETERERQRQRQREREHSQKRLHTMKMQYEEKLGSLLDKIKETESERDKVLDNLGKFMMLERERETERERQRQRQREREHSQKRLHTMKMQYEEKLGSLLDKIKETESERDKVLDNLGKFMMLERERETERERQRQRQREREHSQKRLHTMKMQYEEKLGSLLDKIKETESERDKVLDNLGKFMMLERERETERERQRQRQREREHSQKRLHTMKMQYEEKLGSLLDKIKETESERDKVLDNLGKFMMLERERETERERQRQRQREREHSQKRLHTMKMQYEEKLGSLLDKIKETESERDKVLDNLGKFMMLERERETERERQRQRQREREHSQKRLHTMKMQYEEKLGSLLDKIKETESERDKVLDNLGKFMMLERERETERERQRQRQREREHSQKRLHTMKMQYEEKLGSLLDKIKETESERDKVLDNLGKFMMLERERETERERQRQRQREREHSQKRLHTMKMQYEEKLGSLLDKIKETESERDKVLDNLGKFMMLERERETERERQRQRQREREHSQKRLHTMKMQYEEKLGSLLDKIKETESERDKVLDNLGKFMMLERERETERERQRQRQREREHSQKRLHTMKMQYEEKLGSLLDKIKETESERDKVLDNLGSMAESRTKDKAEKIRKEFEIKLKKLSEEKDRLTKVQKEHNKILKSKSQFERQMKGLKDEVFKMKETKVKLMKQIREEQQKGRNKDQLSSREIQRLKKESRKKETQIKTLEASAKQRELILKRKHEQLEMLRKNQKPMSDKVAGRLSRPVKKPSTAPSTAPAETGQRVLSRRGKAKVDTGRPSKHERKGTSEYSSKTARQKWNKMERKITDIIARRQTISYMERDMERFIHHRHKLSKKVEKYLTKRDEALKAGNKDPSVQKDLDEQIDGLNDNMEYVQEQITECQSGIMEVMEGKEEIDAVDAAAVIEQCSLREAKYMLEHFINLAINKGLSAAQKESQVKELEAKLHQEEQNSFVQQTLLQHMMKEREGEDLDLDGLFSNPNLDSESSSNSSRAPSPVDISALNALAVNVPDHTTLPHIGPANSVSAIPIPSQTKAKDKMILISHQARRRTATSEELLGFKGTADFTPDPAVGVVIESDETSSSTDTASVDSSLVFPSSHIPIRKDGRLEKLSPALRRKNITQLQALSNPSSVDHTPDHTPPGSPPPSRTGNVFSRLAQTNSPAQSQKDRGSIIPVINKPTTPRAPLVCSYTAEGHSKAVLSVQATEELLFSGSKDRSVKIWKLDTGKEIATLAGHTNNVGVVRYCEKLKLVFSVSTAFIRIWDIRDTQKCVTTLSSSGMQLDKTAGSSSSRTVTLPQGETQINDIAINESGTRLYSAAGNIVRVWDLSSFQSMCKLFGGPSAAVMCLDVKTTPQFDQVFAGSKDHYVKMFEVEPGASGCLTSSFNFDPPHYDGIQSMAIRGNSLFSGSRDACIKKWDLDQKQLSKAMSNAHKDWICALDFLPSYNCLLSGCRGGYLKLWNIDTCTPVGEMKAHTSPINSIATNSTHVFTASSDEIKLWRKSESTRLPSL</sequence>